<keyword evidence="2" id="KW-1185">Reference proteome</keyword>
<dbReference type="EMBL" id="QPJD01000014">
    <property type="protein sequence ID" value="RCW43069.1"/>
    <property type="molecule type" value="Genomic_DNA"/>
</dbReference>
<dbReference type="Proteomes" id="UP000252415">
    <property type="component" value="Unassembled WGS sequence"/>
</dbReference>
<organism evidence="1 2">
    <name type="scientific">Paenibacillus prosopidis</name>
    <dbReference type="NCBI Taxonomy" id="630520"/>
    <lineage>
        <taxon>Bacteria</taxon>
        <taxon>Bacillati</taxon>
        <taxon>Bacillota</taxon>
        <taxon>Bacilli</taxon>
        <taxon>Bacillales</taxon>
        <taxon>Paenibacillaceae</taxon>
        <taxon>Paenibacillus</taxon>
    </lineage>
</organism>
<protein>
    <submittedName>
        <fullName evidence="1">Uncharacterized protein</fullName>
    </submittedName>
</protein>
<comment type="caution">
    <text evidence="1">The sequence shown here is derived from an EMBL/GenBank/DDBJ whole genome shotgun (WGS) entry which is preliminary data.</text>
</comment>
<evidence type="ECO:0000313" key="1">
    <source>
        <dbReference type="EMBL" id="RCW43069.1"/>
    </source>
</evidence>
<dbReference type="AlphaFoldDB" id="A0A368VMX4"/>
<dbReference type="RefSeq" id="WP_114382229.1">
    <property type="nucleotide sequence ID" value="NZ_QPJD01000014.1"/>
</dbReference>
<name>A0A368VMX4_9BACL</name>
<proteinExistence type="predicted"/>
<accession>A0A368VMX4</accession>
<reference evidence="1 2" key="1">
    <citation type="submission" date="2018-07" db="EMBL/GenBank/DDBJ databases">
        <title>Genomic Encyclopedia of Type Strains, Phase III (KMG-III): the genomes of soil and plant-associated and newly described type strains.</title>
        <authorList>
            <person name="Whitman W."/>
        </authorList>
    </citation>
    <scope>NUCLEOTIDE SEQUENCE [LARGE SCALE GENOMIC DNA]</scope>
    <source>
        <strain evidence="1 2">CECT 7506</strain>
    </source>
</reference>
<evidence type="ECO:0000313" key="2">
    <source>
        <dbReference type="Proteomes" id="UP000252415"/>
    </source>
</evidence>
<gene>
    <name evidence="1" type="ORF">DFP97_114133</name>
</gene>
<dbReference type="OrthoDB" id="1927593at2"/>
<sequence length="219" mass="23780">MHPAKQYAATVDAHTVATFRALVEAIVPNSPALAVYGAEQAAGAVELYVHEYMIWELDHSLALFLGTHLTIVPLSASTAQLLNAGAVQLIASGKTQHAPNHALWGSSPFSALSPADRIRTLAMLEELCVDLGLLPPPYKDDGGLIVFIVDYLNRGTMFGFYSEWSAYGTTRLATPTERRLEYFPIGWKQTGYPGVSLGYRANRGFLLTIVREGGKSTIV</sequence>